<dbReference type="Proteomes" id="UP000006514">
    <property type="component" value="Unassembled WGS sequence"/>
</dbReference>
<sequence length="358" mass="37416">MIKAQRRTNPRRKASPAPIAKKASPRRARNVRKSRAAAAALAAEDALDVEMQNADPPNIHGEASGARAQVSQEVQTDMPQTAATPTLDSAQTIEHEGRANRNLELPFTDMDIDPALLELEPATTGPVAGPAAGLQDVHVEVGQVSATQPAADLQDVHVDVGQVSATQPAADLQDVHVDVGQVPATQPPAGLQDVHVDVGQVPATQPAADLQDVHVEASQACDDAGHAGPTFQQHNAGGDVLENPSQLVAQPPAADPDLARAHSPLLHDAESAAVIDPVFTSADSSSYHRVQITLAGGRLDLRIATDRAQVDAAVENNDALSVRAASESNPSHPTTLNLFFAPLHVCKLNLGHGLVRSV</sequence>
<keyword evidence="3" id="KW-1185">Reference proteome</keyword>
<reference evidence="3" key="1">
    <citation type="journal article" date="2012" name="Science">
        <title>The Paleozoic origin of enzymatic lignin decomposition reconstructed from 31 fungal genomes.</title>
        <authorList>
            <person name="Floudas D."/>
            <person name="Binder M."/>
            <person name="Riley R."/>
            <person name="Barry K."/>
            <person name="Blanchette R.A."/>
            <person name="Henrissat B."/>
            <person name="Martinez A.T."/>
            <person name="Otillar R."/>
            <person name="Spatafora J.W."/>
            <person name="Yadav J.S."/>
            <person name="Aerts A."/>
            <person name="Benoit I."/>
            <person name="Boyd A."/>
            <person name="Carlson A."/>
            <person name="Copeland A."/>
            <person name="Coutinho P.M."/>
            <person name="de Vries R.P."/>
            <person name="Ferreira P."/>
            <person name="Findley K."/>
            <person name="Foster B."/>
            <person name="Gaskell J."/>
            <person name="Glotzer D."/>
            <person name="Gorecki P."/>
            <person name="Heitman J."/>
            <person name="Hesse C."/>
            <person name="Hori C."/>
            <person name="Igarashi K."/>
            <person name="Jurgens J.A."/>
            <person name="Kallen N."/>
            <person name="Kersten P."/>
            <person name="Kohler A."/>
            <person name="Kuees U."/>
            <person name="Kumar T.K.A."/>
            <person name="Kuo A."/>
            <person name="LaButti K."/>
            <person name="Larrondo L.F."/>
            <person name="Lindquist E."/>
            <person name="Ling A."/>
            <person name="Lombard V."/>
            <person name="Lucas S."/>
            <person name="Lundell T."/>
            <person name="Martin R."/>
            <person name="McLaughlin D.J."/>
            <person name="Morgenstern I."/>
            <person name="Morin E."/>
            <person name="Murat C."/>
            <person name="Nagy L.G."/>
            <person name="Nolan M."/>
            <person name="Ohm R.A."/>
            <person name="Patyshakuliyeva A."/>
            <person name="Rokas A."/>
            <person name="Ruiz-Duenas F.J."/>
            <person name="Sabat G."/>
            <person name="Salamov A."/>
            <person name="Samejima M."/>
            <person name="Schmutz J."/>
            <person name="Slot J.C."/>
            <person name="St John F."/>
            <person name="Stenlid J."/>
            <person name="Sun H."/>
            <person name="Sun S."/>
            <person name="Syed K."/>
            <person name="Tsang A."/>
            <person name="Wiebenga A."/>
            <person name="Young D."/>
            <person name="Pisabarro A."/>
            <person name="Eastwood D.C."/>
            <person name="Martin F."/>
            <person name="Cullen D."/>
            <person name="Grigoriev I.V."/>
            <person name="Hibbett D.S."/>
        </authorList>
    </citation>
    <scope>NUCLEOTIDE SEQUENCE [LARGE SCALE GENOMIC DNA]</scope>
    <source>
        <strain evidence="3">TFB10046</strain>
    </source>
</reference>
<feature type="compositionally biased region" description="Basic residues" evidence="1">
    <location>
        <begin position="23"/>
        <end position="35"/>
    </location>
</feature>
<evidence type="ECO:0000313" key="2">
    <source>
        <dbReference type="EMBL" id="EJD32712.1"/>
    </source>
</evidence>
<dbReference type="InParanoid" id="J0D270"/>
<dbReference type="AlphaFoldDB" id="J0D270"/>
<dbReference type="KEGG" id="adl:AURDEDRAFT_178191"/>
<protein>
    <submittedName>
        <fullName evidence="2">Uncharacterized protein</fullName>
    </submittedName>
</protein>
<evidence type="ECO:0000256" key="1">
    <source>
        <dbReference type="SAM" id="MobiDB-lite"/>
    </source>
</evidence>
<accession>J0D270</accession>
<feature type="region of interest" description="Disordered" evidence="1">
    <location>
        <begin position="1"/>
        <end position="74"/>
    </location>
</feature>
<proteinExistence type="predicted"/>
<gene>
    <name evidence="2" type="ORF">AURDEDRAFT_178191</name>
</gene>
<name>J0D270_AURST</name>
<evidence type="ECO:0000313" key="3">
    <source>
        <dbReference type="Proteomes" id="UP000006514"/>
    </source>
</evidence>
<organism evidence="2 3">
    <name type="scientific">Auricularia subglabra (strain TFB-10046 / SS5)</name>
    <name type="common">White-rot fungus</name>
    <name type="synonym">Auricularia delicata (strain TFB10046)</name>
    <dbReference type="NCBI Taxonomy" id="717982"/>
    <lineage>
        <taxon>Eukaryota</taxon>
        <taxon>Fungi</taxon>
        <taxon>Dikarya</taxon>
        <taxon>Basidiomycota</taxon>
        <taxon>Agaricomycotina</taxon>
        <taxon>Agaricomycetes</taxon>
        <taxon>Auriculariales</taxon>
        <taxon>Auriculariaceae</taxon>
        <taxon>Auricularia</taxon>
    </lineage>
</organism>
<dbReference type="EMBL" id="JH688716">
    <property type="protein sequence ID" value="EJD32712.1"/>
    <property type="molecule type" value="Genomic_DNA"/>
</dbReference>
<feature type="compositionally biased region" description="Basic residues" evidence="1">
    <location>
        <begin position="1"/>
        <end position="14"/>
    </location>
</feature>